<evidence type="ECO:0000256" key="9">
    <source>
        <dbReference type="ARBA" id="ARBA00034476"/>
    </source>
</evidence>
<dbReference type="PROSITE" id="PS51808">
    <property type="entry name" value="CHCH"/>
    <property type="match status" value="1"/>
</dbReference>
<evidence type="ECO:0000256" key="4">
    <source>
        <dbReference type="ARBA" id="ARBA00023054"/>
    </source>
</evidence>
<name>A0AAV6H676_9TELE</name>
<accession>A0AAV6H676</accession>
<dbReference type="AlphaFoldDB" id="A0AAV6H676"/>
<gene>
    <name evidence="12" type="ORF">AALO_G00058290</name>
</gene>
<feature type="region of interest" description="Disordered" evidence="11">
    <location>
        <begin position="1"/>
        <end position="23"/>
    </location>
</feature>
<evidence type="ECO:0000256" key="1">
    <source>
        <dbReference type="ARBA" id="ARBA00002689"/>
    </source>
</evidence>
<feature type="region of interest" description="Disordered" evidence="11">
    <location>
        <begin position="38"/>
        <end position="102"/>
    </location>
</feature>
<keyword evidence="3" id="KW-0999">Mitochondrion inner membrane</keyword>
<comment type="subcellular location">
    <subcellularLocation>
        <location evidence="9">Mitochondrion inner membrane</location>
        <topology evidence="9">Lipid-anchor</topology>
    </subcellularLocation>
</comment>
<feature type="compositionally biased region" description="Basic and acidic residues" evidence="11">
    <location>
        <begin position="124"/>
        <end position="145"/>
    </location>
</feature>
<dbReference type="PANTHER" id="PTHR47609">
    <property type="entry name" value="MICOS COMPLEX SUBUNIT MIC25"/>
    <property type="match status" value="1"/>
</dbReference>
<evidence type="ECO:0000256" key="10">
    <source>
        <dbReference type="ARBA" id="ARBA00034480"/>
    </source>
</evidence>
<dbReference type="EMBL" id="JADWDJ010000004">
    <property type="protein sequence ID" value="KAG5282645.1"/>
    <property type="molecule type" value="Genomic_DNA"/>
</dbReference>
<evidence type="ECO:0000256" key="7">
    <source>
        <dbReference type="ARBA" id="ARBA00023157"/>
    </source>
</evidence>
<evidence type="ECO:0000313" key="13">
    <source>
        <dbReference type="Proteomes" id="UP000823561"/>
    </source>
</evidence>
<comment type="caution">
    <text evidence="12">The sequence shown here is derived from an EMBL/GenBank/DDBJ whole genome shotgun (WGS) entry which is preliminary data.</text>
</comment>
<evidence type="ECO:0000256" key="5">
    <source>
        <dbReference type="ARBA" id="ARBA00023128"/>
    </source>
</evidence>
<dbReference type="Pfam" id="PF05300">
    <property type="entry name" value="MIC19_MIC25"/>
    <property type="match status" value="1"/>
</dbReference>
<proteinExistence type="inferred from homology"/>
<dbReference type="PANTHER" id="PTHR47609:SF1">
    <property type="entry name" value="MICOS COMPLEX SUBUNIT MIC25"/>
    <property type="match status" value="1"/>
</dbReference>
<evidence type="ECO:0000256" key="6">
    <source>
        <dbReference type="ARBA" id="ARBA00023136"/>
    </source>
</evidence>
<evidence type="ECO:0000256" key="2">
    <source>
        <dbReference type="ARBA" id="ARBA00022707"/>
    </source>
</evidence>
<dbReference type="InterPro" id="IPR042860">
    <property type="entry name" value="MIC25"/>
</dbReference>
<keyword evidence="4" id="KW-0175">Coiled coil</keyword>
<keyword evidence="8" id="KW-0449">Lipoprotein</keyword>
<feature type="compositionally biased region" description="Low complexity" evidence="11">
    <location>
        <begin position="64"/>
        <end position="75"/>
    </location>
</feature>
<dbReference type="InterPro" id="IPR007964">
    <property type="entry name" value="MIC19/MIC25"/>
</dbReference>
<feature type="compositionally biased region" description="Polar residues" evidence="11">
    <location>
        <begin position="1"/>
        <end position="11"/>
    </location>
</feature>
<dbReference type="GO" id="GO:0061617">
    <property type="term" value="C:MICOS complex"/>
    <property type="evidence" value="ECO:0007669"/>
    <property type="project" value="InterPro"/>
</dbReference>
<evidence type="ECO:0000313" key="12">
    <source>
        <dbReference type="EMBL" id="KAG5282645.1"/>
    </source>
</evidence>
<feature type="region of interest" description="Disordered" evidence="11">
    <location>
        <begin position="124"/>
        <end position="147"/>
    </location>
</feature>
<keyword evidence="6" id="KW-0472">Membrane</keyword>
<keyword evidence="13" id="KW-1185">Reference proteome</keyword>
<comment type="function">
    <text evidence="1">Component of the MICOS complex, a large protein complex of the mitochondrial inner membrane that plays crucial roles in the maintenance of crista junctions, inner membrane architecture, and formation of contact sites to the outer membrane.</text>
</comment>
<feature type="compositionally biased region" description="Polar residues" evidence="11">
    <location>
        <begin position="44"/>
        <end position="56"/>
    </location>
</feature>
<keyword evidence="2" id="KW-0519">Myristate</keyword>
<dbReference type="Proteomes" id="UP000823561">
    <property type="component" value="Chromosome 4"/>
</dbReference>
<protein>
    <submittedName>
        <fullName evidence="12">Uncharacterized protein</fullName>
    </submittedName>
</protein>
<keyword evidence="7" id="KW-1015">Disulfide bond</keyword>
<evidence type="ECO:0000256" key="3">
    <source>
        <dbReference type="ARBA" id="ARBA00022792"/>
    </source>
</evidence>
<organism evidence="12 13">
    <name type="scientific">Alosa alosa</name>
    <name type="common">allis shad</name>
    <dbReference type="NCBI Taxonomy" id="278164"/>
    <lineage>
        <taxon>Eukaryota</taxon>
        <taxon>Metazoa</taxon>
        <taxon>Chordata</taxon>
        <taxon>Craniata</taxon>
        <taxon>Vertebrata</taxon>
        <taxon>Euteleostomi</taxon>
        <taxon>Actinopterygii</taxon>
        <taxon>Neopterygii</taxon>
        <taxon>Teleostei</taxon>
        <taxon>Clupei</taxon>
        <taxon>Clupeiformes</taxon>
        <taxon>Clupeoidei</taxon>
        <taxon>Clupeidae</taxon>
        <taxon>Alosa</taxon>
    </lineage>
</organism>
<reference evidence="12" key="1">
    <citation type="submission" date="2020-10" db="EMBL/GenBank/DDBJ databases">
        <title>Chromosome-scale genome assembly of the Allis shad, Alosa alosa.</title>
        <authorList>
            <person name="Margot Z."/>
            <person name="Christophe K."/>
            <person name="Cabau C."/>
            <person name="Louis A."/>
            <person name="Berthelot C."/>
            <person name="Parey E."/>
            <person name="Roest Crollius H."/>
            <person name="Montfort J."/>
            <person name="Robinson-Rechavi M."/>
            <person name="Bucao C."/>
            <person name="Bouchez O."/>
            <person name="Gislard M."/>
            <person name="Lluch J."/>
            <person name="Milhes M."/>
            <person name="Lampietro C."/>
            <person name="Lopez Roques C."/>
            <person name="Donnadieu C."/>
            <person name="Braasch I."/>
            <person name="Desvignes T."/>
            <person name="Postlethwait J."/>
            <person name="Bobe J."/>
            <person name="Guiguen Y."/>
        </authorList>
    </citation>
    <scope>NUCLEOTIDE SEQUENCE</scope>
    <source>
        <strain evidence="12">M-15738</strain>
        <tissue evidence="12">Blood</tissue>
    </source>
</reference>
<keyword evidence="5" id="KW-0496">Mitochondrion</keyword>
<sequence length="261" mass="29860">MMGSAESTTRKVSFGLDDGDTVRILRGVKLSEDVLQRMRGANEFSKSQTKTTLGNKENTEPHLQSSSQQQSQSQPQPQPQPQPQATSGSTAADVSEELKRRYERQQSIIQEELARIARREREASRQDLSRAMQRERAQTRQEADKAQSLLPQAVEEWSKQLEKKEAELKALDAFYKEQIAQLEKRNVERYKATHEQFRSAATKSESHVRPRNTEAVCTSLQAQILHCYRENRDQTLRCSDLAKEYMQCIDAAKKNLLVNHG</sequence>
<evidence type="ECO:0000256" key="8">
    <source>
        <dbReference type="ARBA" id="ARBA00023288"/>
    </source>
</evidence>
<evidence type="ECO:0000256" key="11">
    <source>
        <dbReference type="SAM" id="MobiDB-lite"/>
    </source>
</evidence>
<comment type="similarity">
    <text evidence="10">Belongs to the MICOS complex subunit Mic19 family. Metazoan Mic25 subfamily.</text>
</comment>